<feature type="coiled-coil region" evidence="1">
    <location>
        <begin position="362"/>
        <end position="485"/>
    </location>
</feature>
<gene>
    <name evidence="2" type="ORF">HINF_LOCUS16983</name>
    <name evidence="3" type="ORF">HINF_LOCUS67495</name>
</gene>
<dbReference type="Proteomes" id="UP001642409">
    <property type="component" value="Unassembled WGS sequence"/>
</dbReference>
<dbReference type="AlphaFoldDB" id="A0AA86U366"/>
<reference evidence="2" key="1">
    <citation type="submission" date="2023-06" db="EMBL/GenBank/DDBJ databases">
        <authorList>
            <person name="Kurt Z."/>
        </authorList>
    </citation>
    <scope>NUCLEOTIDE SEQUENCE</scope>
</reference>
<sequence length="532" mass="61275">MQRKKPQGPLQMQSIIRSNTNQGINPATGNNADRSNVETAFIRQSSLHSEYHQYWLSTNYGYSKLTKHFYADCYVTYGCSCICSTVYPGLQTVIILNCKMNPTNIENYKGANPQIHIETIDESCRTFAAAERAAGRSVTELTIKVLCEQLKIIQIPKEKTELINGFVQRRGIQNEDVLGAMCANGLDYVDFAQKKGISDEQVILMLAKQNLDFSAFAQKKGMNNDQVLIVLAKNNVDCSKFLKQKGLTNTQVLLQLMKSGTDISSFVAQQKISSQQILDIISQSDLQIEEKIKLLQSYSKVELKNEHSKFNSTLIKREYEIVNERIIEFVNNRTHELELQLSFKQAMHDQWRDNCYATAAENQLLKDRIFELEQQLIDEQSKNAQTLDQKAQTQSQELTESKLEIESMKIQYAKDLQEQYAKYQTEIAKLQKDIQSDKDNQQQLDNLKNTQHVYEQQIDVNDTIANQLQQECNILKQQLIDEKQDHDAQYIKLCEIMTEQQQRKTQRINDLQKYCGVRANFDFNKCLCNNCA</sequence>
<name>A0AA86U366_9EUKA</name>
<reference evidence="3 4" key="2">
    <citation type="submission" date="2024-07" db="EMBL/GenBank/DDBJ databases">
        <authorList>
            <person name="Akdeniz Z."/>
        </authorList>
    </citation>
    <scope>NUCLEOTIDE SEQUENCE [LARGE SCALE GENOMIC DNA]</scope>
</reference>
<evidence type="ECO:0000256" key="1">
    <source>
        <dbReference type="SAM" id="Coils"/>
    </source>
</evidence>
<evidence type="ECO:0000313" key="4">
    <source>
        <dbReference type="Proteomes" id="UP001642409"/>
    </source>
</evidence>
<keyword evidence="1" id="KW-0175">Coiled coil</keyword>
<accession>A0AA86U366</accession>
<evidence type="ECO:0000313" key="3">
    <source>
        <dbReference type="EMBL" id="CAL6094495.1"/>
    </source>
</evidence>
<keyword evidence="4" id="KW-1185">Reference proteome</keyword>
<evidence type="ECO:0000313" key="2">
    <source>
        <dbReference type="EMBL" id="CAI9929338.1"/>
    </source>
</evidence>
<proteinExistence type="predicted"/>
<organism evidence="2">
    <name type="scientific">Hexamita inflata</name>
    <dbReference type="NCBI Taxonomy" id="28002"/>
    <lineage>
        <taxon>Eukaryota</taxon>
        <taxon>Metamonada</taxon>
        <taxon>Diplomonadida</taxon>
        <taxon>Hexamitidae</taxon>
        <taxon>Hexamitinae</taxon>
        <taxon>Hexamita</taxon>
    </lineage>
</organism>
<dbReference type="EMBL" id="CATOUU010000434">
    <property type="protein sequence ID" value="CAI9929338.1"/>
    <property type="molecule type" value="Genomic_DNA"/>
</dbReference>
<comment type="caution">
    <text evidence="2">The sequence shown here is derived from an EMBL/GenBank/DDBJ whole genome shotgun (WGS) entry which is preliminary data.</text>
</comment>
<dbReference type="EMBL" id="CAXDID020000467">
    <property type="protein sequence ID" value="CAL6094495.1"/>
    <property type="molecule type" value="Genomic_DNA"/>
</dbReference>
<protein>
    <submittedName>
        <fullName evidence="3">Hypothetical_protein</fullName>
    </submittedName>
</protein>